<name>A0A1V0S8H1_9VIRU</name>
<proteinExistence type="predicted"/>
<sequence>MENNITLDEKIRLLKLHLDNLNDENKINIFFDIYKNNVGTEKEIIVNDKKINNAEVKSNKPKELDKNSHKYIIFLKLLNEILVANEMSPINDIYEFKNMTKEQLIKNKEANKLFGLKEEIFKKKEGFSKNMCQWYARRKIDNYIISFLKGACEELGVTLESKYAKKVNNNKIVNFAKYSIK</sequence>
<gene>
    <name evidence="1" type="ORF">Catovirus_1_55</name>
</gene>
<dbReference type="EMBL" id="KY684083">
    <property type="protein sequence ID" value="ARF08005.1"/>
    <property type="molecule type" value="Genomic_DNA"/>
</dbReference>
<evidence type="ECO:0000313" key="1">
    <source>
        <dbReference type="EMBL" id="ARF08005.1"/>
    </source>
</evidence>
<protein>
    <submittedName>
        <fullName evidence="1">Uncharacterized protein</fullName>
    </submittedName>
</protein>
<accession>A0A1V0S8H1</accession>
<reference evidence="1" key="1">
    <citation type="journal article" date="2017" name="Science">
        <title>Giant viruses with an expanded complement of translation system components.</title>
        <authorList>
            <person name="Schulz F."/>
            <person name="Yutin N."/>
            <person name="Ivanova N.N."/>
            <person name="Ortega D.R."/>
            <person name="Lee T.K."/>
            <person name="Vierheilig J."/>
            <person name="Daims H."/>
            <person name="Horn M."/>
            <person name="Wagner M."/>
            <person name="Jensen G.J."/>
            <person name="Kyrpides N.C."/>
            <person name="Koonin E.V."/>
            <person name="Woyke T."/>
        </authorList>
    </citation>
    <scope>NUCLEOTIDE SEQUENCE</scope>
    <source>
        <strain evidence="1">CTV1</strain>
    </source>
</reference>
<organism evidence="1">
    <name type="scientific">Catovirus CTV1</name>
    <dbReference type="NCBI Taxonomy" id="1977631"/>
    <lineage>
        <taxon>Viruses</taxon>
        <taxon>Varidnaviria</taxon>
        <taxon>Bamfordvirae</taxon>
        <taxon>Nucleocytoviricota</taxon>
        <taxon>Megaviricetes</taxon>
        <taxon>Imitervirales</taxon>
        <taxon>Mimiviridae</taxon>
        <taxon>Klosneuvirinae</taxon>
        <taxon>Catovirus</taxon>
    </lineage>
</organism>